<feature type="region of interest" description="Disordered" evidence="1">
    <location>
        <begin position="1"/>
        <end position="387"/>
    </location>
</feature>
<dbReference type="OrthoDB" id="5325276at2759"/>
<dbReference type="PANTHER" id="PTHR38703:SF1">
    <property type="entry name" value="ALLERGEN"/>
    <property type="match status" value="1"/>
</dbReference>
<sequence length="596" mass="65219">MASRMKKLFHRKKDSDTEQPPQRTRAPNSDRSDPALRTSRYESTEPGELPQTGDYPVKGNDSSVILQQGRKSSVSRSRRNSGTPHNLPYRSSTPNQYEASNRAPHMTPPPVVARSNDPYQQSSAMPMGGQEERRRRDIPQDLSGLNLGNVESPTTVTQTVTTTRTPHQGYNANRRTPQNQGDAPRDIPQEQGYSPRNNATLQHQEYAPRNNATPQRQEYAPRNNNTTPQHQEHAPRNNATSQNRDYAPRNNAAGIRPVNEGNAQKGSISQPYRGDSSSNPRSNAYGSPNLQDEDDTGLARQNSIPRKQIGTSANAPYSSVQASSPPSAQTDYSRQQSAPKPLPSTPAAASPGYNDRQTDSAPQPSNILNRSRPIATSQAGLRDAHDVVDRAKNNTYDTQVVETVAPAVVHEKVHRAVHHVREEVITREIHTHDVYHRVQPIVDVEVLPPRHFLPVEGGGLVEISAQEVPGRASNWVIAETASKIPSDQAAPPGTTRFTARSFPGREGDAVKYMSPEGYEKTEQTWVHPPELEEGARLTGQSWPMVIGEEPPGKGEHGFAGAHGFSTPKATKRKSPKRNPAIQGSPAPRAGGGPGRA</sequence>
<feature type="compositionally biased region" description="Polar residues" evidence="1">
    <location>
        <begin position="261"/>
        <end position="290"/>
    </location>
</feature>
<feature type="compositionally biased region" description="Polar residues" evidence="1">
    <location>
        <begin position="359"/>
        <end position="379"/>
    </location>
</feature>
<feature type="compositionally biased region" description="Low complexity" evidence="1">
    <location>
        <begin position="154"/>
        <end position="165"/>
    </location>
</feature>
<feature type="compositionally biased region" description="Low complexity" evidence="1">
    <location>
        <begin position="315"/>
        <end position="328"/>
    </location>
</feature>
<dbReference type="EMBL" id="JACCJC010000062">
    <property type="protein sequence ID" value="KAF6230978.1"/>
    <property type="molecule type" value="Genomic_DNA"/>
</dbReference>
<feature type="compositionally biased region" description="Polar residues" evidence="1">
    <location>
        <begin position="89"/>
        <end position="99"/>
    </location>
</feature>
<accession>A0A8H6FM03</accession>
<feature type="compositionally biased region" description="Basic residues" evidence="1">
    <location>
        <begin position="1"/>
        <end position="12"/>
    </location>
</feature>
<feature type="compositionally biased region" description="Polar residues" evidence="1">
    <location>
        <begin position="166"/>
        <end position="181"/>
    </location>
</feature>
<proteinExistence type="predicted"/>
<feature type="compositionally biased region" description="Polar residues" evidence="1">
    <location>
        <begin position="210"/>
        <end position="229"/>
    </location>
</feature>
<protein>
    <submittedName>
        <fullName evidence="2">Uncharacterized protein</fullName>
    </submittedName>
</protein>
<dbReference type="GeneID" id="59292532"/>
<feature type="compositionally biased region" description="Basic and acidic residues" evidence="1">
    <location>
        <begin position="130"/>
        <end position="139"/>
    </location>
</feature>
<feature type="compositionally biased region" description="Polar residues" evidence="1">
    <location>
        <begin position="191"/>
        <end position="203"/>
    </location>
</feature>
<reference evidence="2 3" key="1">
    <citation type="journal article" date="2020" name="Genomics">
        <title>Complete, high-quality genomes from long-read metagenomic sequencing of two wolf lichen thalli reveals enigmatic genome architecture.</title>
        <authorList>
            <person name="McKenzie S.K."/>
            <person name="Walston R.F."/>
            <person name="Allen J.L."/>
        </authorList>
    </citation>
    <scope>NUCLEOTIDE SEQUENCE [LARGE SCALE GENOMIC DNA]</scope>
    <source>
        <strain evidence="2">WasteWater2</strain>
    </source>
</reference>
<evidence type="ECO:0000256" key="1">
    <source>
        <dbReference type="SAM" id="MobiDB-lite"/>
    </source>
</evidence>
<organism evidence="2 3">
    <name type="scientific">Letharia columbiana</name>
    <dbReference type="NCBI Taxonomy" id="112416"/>
    <lineage>
        <taxon>Eukaryota</taxon>
        <taxon>Fungi</taxon>
        <taxon>Dikarya</taxon>
        <taxon>Ascomycota</taxon>
        <taxon>Pezizomycotina</taxon>
        <taxon>Lecanoromycetes</taxon>
        <taxon>OSLEUM clade</taxon>
        <taxon>Lecanoromycetidae</taxon>
        <taxon>Lecanorales</taxon>
        <taxon>Lecanorineae</taxon>
        <taxon>Parmeliaceae</taxon>
        <taxon>Letharia</taxon>
    </lineage>
</organism>
<dbReference type="AlphaFoldDB" id="A0A8H6FM03"/>
<feature type="compositionally biased region" description="Polar residues" evidence="1">
    <location>
        <begin position="18"/>
        <end position="27"/>
    </location>
</feature>
<feature type="compositionally biased region" description="Basic and acidic residues" evidence="1">
    <location>
        <begin position="28"/>
        <end position="43"/>
    </location>
</feature>
<feature type="compositionally biased region" description="Polar residues" evidence="1">
    <location>
        <begin position="299"/>
        <end position="314"/>
    </location>
</feature>
<feature type="region of interest" description="Disordered" evidence="1">
    <location>
        <begin position="485"/>
        <end position="506"/>
    </location>
</feature>
<feature type="region of interest" description="Disordered" evidence="1">
    <location>
        <begin position="547"/>
        <end position="596"/>
    </location>
</feature>
<name>A0A8H6FM03_9LECA</name>
<dbReference type="Proteomes" id="UP000578531">
    <property type="component" value="Unassembled WGS sequence"/>
</dbReference>
<evidence type="ECO:0000313" key="3">
    <source>
        <dbReference type="Proteomes" id="UP000578531"/>
    </source>
</evidence>
<keyword evidence="3" id="KW-1185">Reference proteome</keyword>
<feature type="compositionally biased region" description="Polar residues" evidence="1">
    <location>
        <begin position="329"/>
        <end position="338"/>
    </location>
</feature>
<dbReference type="PANTHER" id="PTHR38703">
    <property type="entry name" value="CHROMOSOME 8, WHOLE GENOME SHOTGUN SEQUENCE"/>
    <property type="match status" value="1"/>
</dbReference>
<comment type="caution">
    <text evidence="2">The sequence shown here is derived from an EMBL/GenBank/DDBJ whole genome shotgun (WGS) entry which is preliminary data.</text>
</comment>
<evidence type="ECO:0000313" key="2">
    <source>
        <dbReference type="EMBL" id="KAF6230978.1"/>
    </source>
</evidence>
<gene>
    <name evidence="2" type="ORF">HO173_010886</name>
</gene>
<dbReference type="RefSeq" id="XP_037160411.1">
    <property type="nucleotide sequence ID" value="XM_037312771.1"/>
</dbReference>